<name>A0A6J5NS94_9CAUD</name>
<protein>
    <submittedName>
        <fullName evidence="1">Uncharacterized protein</fullName>
    </submittedName>
</protein>
<gene>
    <name evidence="1" type="ORF">UFOVP791_3</name>
</gene>
<dbReference type="EMBL" id="LR796728">
    <property type="protein sequence ID" value="CAB4161823.1"/>
    <property type="molecule type" value="Genomic_DNA"/>
</dbReference>
<evidence type="ECO:0000313" key="1">
    <source>
        <dbReference type="EMBL" id="CAB4161823.1"/>
    </source>
</evidence>
<reference evidence="1" key="1">
    <citation type="submission" date="2020-04" db="EMBL/GenBank/DDBJ databases">
        <authorList>
            <person name="Chiriac C."/>
            <person name="Salcher M."/>
            <person name="Ghai R."/>
            <person name="Kavagutti S V."/>
        </authorList>
    </citation>
    <scope>NUCLEOTIDE SEQUENCE</scope>
</reference>
<proteinExistence type="predicted"/>
<organism evidence="1">
    <name type="scientific">uncultured Caudovirales phage</name>
    <dbReference type="NCBI Taxonomy" id="2100421"/>
    <lineage>
        <taxon>Viruses</taxon>
        <taxon>Duplodnaviria</taxon>
        <taxon>Heunggongvirae</taxon>
        <taxon>Uroviricota</taxon>
        <taxon>Caudoviricetes</taxon>
        <taxon>Peduoviridae</taxon>
        <taxon>Maltschvirus</taxon>
        <taxon>Maltschvirus maltsch</taxon>
    </lineage>
</organism>
<sequence length="130" mass="13561">MVAAISTLRATVAAALVDNSLYSVFSFPPPTPIANSIVVSPSDPYVSPNNNSRNTIAPTANFLINIFVPLLDNEGNLNGIEEMLVAVFNKLSASSIVYNVGDVSAPSVLNAATGDLLTCSMSVSILTSWS</sequence>
<accession>A0A6J5NS94</accession>